<proteinExistence type="predicted"/>
<evidence type="ECO:0000313" key="2">
    <source>
        <dbReference type="Proteomes" id="UP000316291"/>
    </source>
</evidence>
<dbReference type="EMBL" id="VLLA01000086">
    <property type="protein sequence ID" value="TWI53328.1"/>
    <property type="molecule type" value="Genomic_DNA"/>
</dbReference>
<gene>
    <name evidence="1" type="ORF">IQ16_08746</name>
</gene>
<dbReference type="Proteomes" id="UP000316291">
    <property type="component" value="Unassembled WGS sequence"/>
</dbReference>
<name>A0A562Q9D6_9BRAD</name>
<evidence type="ECO:0000313" key="1">
    <source>
        <dbReference type="EMBL" id="TWI53328.1"/>
    </source>
</evidence>
<organism evidence="1 2">
    <name type="scientific">Bradyrhizobium huanghuaihaiense</name>
    <dbReference type="NCBI Taxonomy" id="990078"/>
    <lineage>
        <taxon>Bacteria</taxon>
        <taxon>Pseudomonadati</taxon>
        <taxon>Pseudomonadota</taxon>
        <taxon>Alphaproteobacteria</taxon>
        <taxon>Hyphomicrobiales</taxon>
        <taxon>Nitrobacteraceae</taxon>
        <taxon>Bradyrhizobium</taxon>
    </lineage>
</organism>
<comment type="caution">
    <text evidence="1">The sequence shown here is derived from an EMBL/GenBank/DDBJ whole genome shotgun (WGS) entry which is preliminary data.</text>
</comment>
<protein>
    <recommendedName>
        <fullName evidence="3">Transposase</fullName>
    </recommendedName>
</protein>
<keyword evidence="2" id="KW-1185">Reference proteome</keyword>
<evidence type="ECO:0008006" key="3">
    <source>
        <dbReference type="Google" id="ProtNLM"/>
    </source>
</evidence>
<accession>A0A562Q9D6</accession>
<sequence>MMPGIPERRTHSYVRHGATTLFAALDVASGFVIGKCYKRHRAVES</sequence>
<reference evidence="1 2" key="1">
    <citation type="journal article" date="2015" name="Stand. Genomic Sci.">
        <title>Genomic Encyclopedia of Bacterial and Archaeal Type Strains, Phase III: the genomes of soil and plant-associated and newly described type strains.</title>
        <authorList>
            <person name="Whitman W.B."/>
            <person name="Woyke T."/>
            <person name="Klenk H.P."/>
            <person name="Zhou Y."/>
            <person name="Lilburn T.G."/>
            <person name="Beck B.J."/>
            <person name="De Vos P."/>
            <person name="Vandamme P."/>
            <person name="Eisen J.A."/>
            <person name="Garrity G."/>
            <person name="Hugenholtz P."/>
            <person name="Kyrpides N.C."/>
        </authorList>
    </citation>
    <scope>NUCLEOTIDE SEQUENCE [LARGE SCALE GENOMIC DNA]</scope>
    <source>
        <strain evidence="1 2">CGMCC 1.10948</strain>
    </source>
</reference>
<dbReference type="AlphaFoldDB" id="A0A562Q9D6"/>